<keyword evidence="4" id="KW-0443">Lipid metabolism</keyword>
<dbReference type="AlphaFoldDB" id="A0A6J4U5T2"/>
<feature type="region of interest" description="Disordered" evidence="12">
    <location>
        <begin position="355"/>
        <end position="375"/>
    </location>
</feature>
<dbReference type="SUPFAM" id="SSF48179">
    <property type="entry name" value="6-phosphogluconate dehydrogenase C-terminal domain-like"/>
    <property type="match status" value="1"/>
</dbReference>
<dbReference type="InterPro" id="IPR006168">
    <property type="entry name" value="G3P_DH_NAD-dep"/>
</dbReference>
<organism evidence="15">
    <name type="scientific">uncultured Thermomicrobiales bacterium</name>
    <dbReference type="NCBI Taxonomy" id="1645740"/>
    <lineage>
        <taxon>Bacteria</taxon>
        <taxon>Pseudomonadati</taxon>
        <taxon>Thermomicrobiota</taxon>
        <taxon>Thermomicrobia</taxon>
        <taxon>Thermomicrobiales</taxon>
        <taxon>environmental samples</taxon>
    </lineage>
</organism>
<keyword evidence="3 10" id="KW-0560">Oxidoreductase</keyword>
<dbReference type="GO" id="GO:0051287">
    <property type="term" value="F:NAD binding"/>
    <property type="evidence" value="ECO:0007669"/>
    <property type="project" value="InterPro"/>
</dbReference>
<evidence type="ECO:0000256" key="7">
    <source>
        <dbReference type="PIRSR" id="PIRSR000114-1"/>
    </source>
</evidence>
<feature type="binding site" evidence="8">
    <location>
        <position position="108"/>
    </location>
    <ligand>
        <name>substrate</name>
    </ligand>
</feature>
<gene>
    <name evidence="15" type="ORF">AVDCRST_MAG49-890</name>
</gene>
<name>A0A6J4U5T2_9BACT</name>
<feature type="binding site" evidence="8">
    <location>
        <begin position="260"/>
        <end position="261"/>
    </location>
    <ligand>
        <name>substrate</name>
    </ligand>
</feature>
<evidence type="ECO:0000256" key="4">
    <source>
        <dbReference type="ARBA" id="ARBA00023098"/>
    </source>
</evidence>
<evidence type="ECO:0000259" key="14">
    <source>
        <dbReference type="Pfam" id="PF07479"/>
    </source>
</evidence>
<evidence type="ECO:0000256" key="9">
    <source>
        <dbReference type="PIRSR" id="PIRSR000114-3"/>
    </source>
</evidence>
<dbReference type="Gene3D" id="1.10.1040.10">
    <property type="entry name" value="N-(1-d-carboxylethyl)-l-norvaline Dehydrogenase, domain 2"/>
    <property type="match status" value="1"/>
</dbReference>
<evidence type="ECO:0000256" key="3">
    <source>
        <dbReference type="ARBA" id="ARBA00023002"/>
    </source>
</evidence>
<dbReference type="InterPro" id="IPR013328">
    <property type="entry name" value="6PGD_dom2"/>
</dbReference>
<dbReference type="GO" id="GO:0046168">
    <property type="term" value="P:glycerol-3-phosphate catabolic process"/>
    <property type="evidence" value="ECO:0007669"/>
    <property type="project" value="InterPro"/>
</dbReference>
<dbReference type="EC" id="1.1.1.94" evidence="11"/>
<dbReference type="InterPro" id="IPR011128">
    <property type="entry name" value="G3P_DH_NAD-dep_N"/>
</dbReference>
<keyword evidence="6" id="KW-1208">Phospholipid metabolism</keyword>
<dbReference type="Pfam" id="PF01210">
    <property type="entry name" value="NAD_Gly3P_dh_N"/>
    <property type="match status" value="1"/>
</dbReference>
<dbReference type="PRINTS" id="PR00077">
    <property type="entry name" value="GPDHDRGNASE"/>
</dbReference>
<feature type="binding site" evidence="9">
    <location>
        <position position="142"/>
    </location>
    <ligand>
        <name>NAD(+)</name>
        <dbReference type="ChEBI" id="CHEBI:57540"/>
    </ligand>
</feature>
<sequence length="375" mass="36844">MARVTILGAGDMGTALATPLAANGHDVRLWGTHLDREIVGLLQGGGPHPRLKTPLPAGVRVFADGEAGAALAGAEIAVVAVTSSAVRSVIAPLASRLAGVGTLLTVAKGFERGPDGQVLLLPDVLRRHHTGPVVAVGGPSKANEVAAGQPTAVVFAGEDAAAVARCRDAFATESYHVESSADPVGVEVAAAMKNAYAVALGVADGLERRTGRPHHNLKAALFPRAVAEMGALAAALGGQATTVAGLAGAGDLQVTITSGRNRLLGERIGGGEAAAAAAAALAGGGTTIEGYAAAAFGHELATAAVASGRAAPGTFPVLDALHAVLYRAAPPEETLWAAVRGTGVPALAAVPARGMAGDGSTPAAGSRRAVNAGPA</sequence>
<feature type="binding site" evidence="9">
    <location>
        <begin position="8"/>
        <end position="13"/>
    </location>
    <ligand>
        <name>NAD(+)</name>
        <dbReference type="ChEBI" id="CHEBI:57540"/>
    </ligand>
</feature>
<dbReference type="Gene3D" id="3.40.50.720">
    <property type="entry name" value="NAD(P)-binding Rossmann-like Domain"/>
    <property type="match status" value="1"/>
</dbReference>
<evidence type="ECO:0000259" key="13">
    <source>
        <dbReference type="Pfam" id="PF01210"/>
    </source>
</evidence>
<evidence type="ECO:0000256" key="6">
    <source>
        <dbReference type="ARBA" id="ARBA00023264"/>
    </source>
</evidence>
<keyword evidence="2" id="KW-0444">Lipid biosynthesis</keyword>
<accession>A0A6J4U5T2</accession>
<dbReference type="SUPFAM" id="SSF51735">
    <property type="entry name" value="NAD(P)-binding Rossmann-fold domains"/>
    <property type="match status" value="1"/>
</dbReference>
<feature type="binding site" evidence="9">
    <location>
        <position position="260"/>
    </location>
    <ligand>
        <name>NAD(+)</name>
        <dbReference type="ChEBI" id="CHEBI:57540"/>
    </ligand>
</feature>
<feature type="active site" description="Proton acceptor" evidence="7">
    <location>
        <position position="193"/>
    </location>
</feature>
<comment type="similarity">
    <text evidence="1 10">Belongs to the NAD-dependent glycerol-3-phosphate dehydrogenase family.</text>
</comment>
<evidence type="ECO:0000256" key="10">
    <source>
        <dbReference type="RuleBase" id="RU000437"/>
    </source>
</evidence>
<dbReference type="GO" id="GO:0005975">
    <property type="term" value="P:carbohydrate metabolic process"/>
    <property type="evidence" value="ECO:0007669"/>
    <property type="project" value="InterPro"/>
</dbReference>
<feature type="domain" description="Glycerol-3-phosphate dehydrogenase NAD-dependent N-terminal" evidence="13">
    <location>
        <begin position="4"/>
        <end position="161"/>
    </location>
</feature>
<dbReference type="EMBL" id="CADCWG010000057">
    <property type="protein sequence ID" value="CAA9541445.1"/>
    <property type="molecule type" value="Genomic_DNA"/>
</dbReference>
<keyword evidence="5" id="KW-0594">Phospholipid biosynthesis</keyword>
<dbReference type="Pfam" id="PF07479">
    <property type="entry name" value="NAD_Gly3P_dh_C"/>
    <property type="match status" value="1"/>
</dbReference>
<evidence type="ECO:0000256" key="1">
    <source>
        <dbReference type="ARBA" id="ARBA00011009"/>
    </source>
</evidence>
<dbReference type="GO" id="GO:0008654">
    <property type="term" value="P:phospholipid biosynthetic process"/>
    <property type="evidence" value="ECO:0007669"/>
    <property type="project" value="UniProtKB-KW"/>
</dbReference>
<evidence type="ECO:0000256" key="5">
    <source>
        <dbReference type="ARBA" id="ARBA00023209"/>
    </source>
</evidence>
<dbReference type="InterPro" id="IPR006109">
    <property type="entry name" value="G3P_DH_NAD-dep_C"/>
</dbReference>
<evidence type="ECO:0000256" key="12">
    <source>
        <dbReference type="SAM" id="MobiDB-lite"/>
    </source>
</evidence>
<evidence type="ECO:0000256" key="11">
    <source>
        <dbReference type="RuleBase" id="RU000439"/>
    </source>
</evidence>
<feature type="domain" description="Glycerol-3-phosphate dehydrogenase NAD-dependent C-terminal" evidence="14">
    <location>
        <begin position="182"/>
        <end position="334"/>
    </location>
</feature>
<keyword evidence="9 10" id="KW-0520">NAD</keyword>
<proteinExistence type="inferred from homology"/>
<evidence type="ECO:0000256" key="8">
    <source>
        <dbReference type="PIRSR" id="PIRSR000114-2"/>
    </source>
</evidence>
<dbReference type="PANTHER" id="PTHR11728">
    <property type="entry name" value="GLYCEROL-3-PHOSPHATE DEHYDROGENASE"/>
    <property type="match status" value="1"/>
</dbReference>
<dbReference type="InterPro" id="IPR036291">
    <property type="entry name" value="NAD(P)-bd_dom_sf"/>
</dbReference>
<evidence type="ECO:0000313" key="15">
    <source>
        <dbReference type="EMBL" id="CAA9541445.1"/>
    </source>
</evidence>
<dbReference type="PIRSF" id="PIRSF000114">
    <property type="entry name" value="Glycerol-3-P_dh"/>
    <property type="match status" value="1"/>
</dbReference>
<dbReference type="GO" id="GO:0047952">
    <property type="term" value="F:glycerol-3-phosphate dehydrogenase [NAD(P)+] activity"/>
    <property type="evidence" value="ECO:0007669"/>
    <property type="project" value="UniProtKB-EC"/>
</dbReference>
<dbReference type="PANTHER" id="PTHR11728:SF1">
    <property type="entry name" value="GLYCEROL-3-PHOSPHATE DEHYDROGENASE [NAD(+)] 2, CHLOROPLASTIC"/>
    <property type="match status" value="1"/>
</dbReference>
<protein>
    <recommendedName>
        <fullName evidence="11">Glycerol-3-phosphate dehydrogenase</fullName>
        <ecNumber evidence="11">1.1.1.94</ecNumber>
    </recommendedName>
</protein>
<evidence type="ECO:0000256" key="2">
    <source>
        <dbReference type="ARBA" id="ARBA00022516"/>
    </source>
</evidence>
<dbReference type="InterPro" id="IPR008927">
    <property type="entry name" value="6-PGluconate_DH-like_C_sf"/>
</dbReference>
<comment type="catalytic activity">
    <reaction evidence="11">
        <text>sn-glycerol 3-phosphate + NADP(+) = dihydroxyacetone phosphate + NADPH + H(+)</text>
        <dbReference type="Rhea" id="RHEA:11096"/>
        <dbReference type="ChEBI" id="CHEBI:15378"/>
        <dbReference type="ChEBI" id="CHEBI:57597"/>
        <dbReference type="ChEBI" id="CHEBI:57642"/>
        <dbReference type="ChEBI" id="CHEBI:57783"/>
        <dbReference type="ChEBI" id="CHEBI:58349"/>
        <dbReference type="EC" id="1.1.1.94"/>
    </reaction>
</comment>
<dbReference type="GO" id="GO:0005829">
    <property type="term" value="C:cytosol"/>
    <property type="evidence" value="ECO:0007669"/>
    <property type="project" value="TreeGrafter"/>
</dbReference>
<reference evidence="15" key="1">
    <citation type="submission" date="2020-02" db="EMBL/GenBank/DDBJ databases">
        <authorList>
            <person name="Meier V. D."/>
        </authorList>
    </citation>
    <scope>NUCLEOTIDE SEQUENCE</scope>
    <source>
        <strain evidence="15">AVDCRST_MAG49</strain>
    </source>
</reference>